<proteinExistence type="predicted"/>
<organism evidence="1 2">
    <name type="scientific">Brumimicrobium aurantiacum</name>
    <dbReference type="NCBI Taxonomy" id="1737063"/>
    <lineage>
        <taxon>Bacteria</taxon>
        <taxon>Pseudomonadati</taxon>
        <taxon>Bacteroidota</taxon>
        <taxon>Flavobacteriia</taxon>
        <taxon>Flavobacteriales</taxon>
        <taxon>Crocinitomicaceae</taxon>
        <taxon>Brumimicrobium</taxon>
    </lineage>
</organism>
<evidence type="ECO:0000313" key="2">
    <source>
        <dbReference type="Proteomes" id="UP000257127"/>
    </source>
</evidence>
<dbReference type="Proteomes" id="UP000257127">
    <property type="component" value="Unassembled WGS sequence"/>
</dbReference>
<evidence type="ECO:0000313" key="1">
    <source>
        <dbReference type="EMBL" id="RFC55667.1"/>
    </source>
</evidence>
<gene>
    <name evidence="1" type="ORF">DXU93_01665</name>
</gene>
<sequence length="146" mass="17009">MKYSLLTVTLLIISYSICYCQEDNINQYNSISDSLEKYQNSSLISGVESLDSIVQDYIDLDYYSFKSKYDLSHEEMVETAHALEVTYQIARSDINIERSVDKFDSTFSNMEYDSIESRGDDMFIIDTLDMNSLKIEIKSYEKDTIR</sequence>
<name>A0A3E1F1S5_9FLAO</name>
<evidence type="ECO:0008006" key="3">
    <source>
        <dbReference type="Google" id="ProtNLM"/>
    </source>
</evidence>
<comment type="caution">
    <text evidence="1">The sequence shown here is derived from an EMBL/GenBank/DDBJ whole genome shotgun (WGS) entry which is preliminary data.</text>
</comment>
<protein>
    <recommendedName>
        <fullName evidence="3">DUF4296 domain-containing protein</fullName>
    </recommendedName>
</protein>
<keyword evidence="2" id="KW-1185">Reference proteome</keyword>
<dbReference type="RefSeq" id="WP_116879502.1">
    <property type="nucleotide sequence ID" value="NZ_QURB01000001.1"/>
</dbReference>
<reference evidence="1 2" key="1">
    <citation type="submission" date="2018-08" db="EMBL/GenBank/DDBJ databases">
        <title>The draft genome squence of Brumimicrobium sp. N62.</title>
        <authorList>
            <person name="Du Z.-J."/>
            <person name="Luo H.-R."/>
        </authorList>
    </citation>
    <scope>NUCLEOTIDE SEQUENCE [LARGE SCALE GENOMIC DNA]</scope>
    <source>
        <strain evidence="1 2">N62</strain>
    </source>
</reference>
<dbReference type="EMBL" id="QURB01000001">
    <property type="protein sequence ID" value="RFC55667.1"/>
    <property type="molecule type" value="Genomic_DNA"/>
</dbReference>
<accession>A0A3E1F1S5</accession>
<dbReference type="AlphaFoldDB" id="A0A3E1F1S5"/>